<comment type="caution">
    <text evidence="1">The sequence shown here is derived from an EMBL/GenBank/DDBJ whole genome shotgun (WGS) entry which is preliminary data.</text>
</comment>
<reference evidence="1" key="1">
    <citation type="journal article" date="2020" name="Stud. Mycol.">
        <title>101 Dothideomycetes genomes: a test case for predicting lifestyles and emergence of pathogens.</title>
        <authorList>
            <person name="Haridas S."/>
            <person name="Albert R."/>
            <person name="Binder M."/>
            <person name="Bloem J."/>
            <person name="Labutti K."/>
            <person name="Salamov A."/>
            <person name="Andreopoulos B."/>
            <person name="Baker S."/>
            <person name="Barry K."/>
            <person name="Bills G."/>
            <person name="Bluhm B."/>
            <person name="Cannon C."/>
            <person name="Castanera R."/>
            <person name="Culley D."/>
            <person name="Daum C."/>
            <person name="Ezra D."/>
            <person name="Gonzalez J."/>
            <person name="Henrissat B."/>
            <person name="Kuo A."/>
            <person name="Liang C."/>
            <person name="Lipzen A."/>
            <person name="Lutzoni F."/>
            <person name="Magnuson J."/>
            <person name="Mondo S."/>
            <person name="Nolan M."/>
            <person name="Ohm R."/>
            <person name="Pangilinan J."/>
            <person name="Park H.-J."/>
            <person name="Ramirez L."/>
            <person name="Alfaro M."/>
            <person name="Sun H."/>
            <person name="Tritt A."/>
            <person name="Yoshinaga Y."/>
            <person name="Zwiers L.-H."/>
            <person name="Turgeon B."/>
            <person name="Goodwin S."/>
            <person name="Spatafora J."/>
            <person name="Crous P."/>
            <person name="Grigoriev I."/>
        </authorList>
    </citation>
    <scope>NUCLEOTIDE SEQUENCE</scope>
    <source>
        <strain evidence="1">CBS 101060</strain>
    </source>
</reference>
<proteinExistence type="predicted"/>
<organism evidence="1 2">
    <name type="scientific">Patellaria atrata CBS 101060</name>
    <dbReference type="NCBI Taxonomy" id="1346257"/>
    <lineage>
        <taxon>Eukaryota</taxon>
        <taxon>Fungi</taxon>
        <taxon>Dikarya</taxon>
        <taxon>Ascomycota</taxon>
        <taxon>Pezizomycotina</taxon>
        <taxon>Dothideomycetes</taxon>
        <taxon>Dothideomycetes incertae sedis</taxon>
        <taxon>Patellariales</taxon>
        <taxon>Patellariaceae</taxon>
        <taxon>Patellaria</taxon>
    </lineage>
</organism>
<accession>A0A9P4VQ40</accession>
<protein>
    <submittedName>
        <fullName evidence="1">Uncharacterized protein</fullName>
    </submittedName>
</protein>
<evidence type="ECO:0000313" key="1">
    <source>
        <dbReference type="EMBL" id="KAF2836144.1"/>
    </source>
</evidence>
<evidence type="ECO:0000313" key="2">
    <source>
        <dbReference type="Proteomes" id="UP000799429"/>
    </source>
</evidence>
<dbReference type="AlphaFoldDB" id="A0A9P4VQ40"/>
<sequence>MDNTKSYTYPDPTTAYDGWSFPYKCKGSESAVEAGGAVEAGSAVVEPYNQKNAVNTAVQTWINSIGPNYANTTGSVPYAFPRRVDTAPYWSSVLSAAMNIPTNMAPQSTIIPYHTSRMPAAMSPSASPGPFPGTKFLEAPYAYCLQGKGPNRQYFHGKGIQWELDHGNSGKPARKACSNCVWRGLECRVFVDGYDGRWSVPGTHRGDYTKSCAYCAKNKQTCGVER</sequence>
<dbReference type="Proteomes" id="UP000799429">
    <property type="component" value="Unassembled WGS sequence"/>
</dbReference>
<keyword evidence="2" id="KW-1185">Reference proteome</keyword>
<gene>
    <name evidence="1" type="ORF">M501DRAFT_997394</name>
</gene>
<name>A0A9P4VQ40_9PEZI</name>
<dbReference type="EMBL" id="MU006105">
    <property type="protein sequence ID" value="KAF2836144.1"/>
    <property type="molecule type" value="Genomic_DNA"/>
</dbReference>